<dbReference type="PANTHER" id="PTHR33546:SF1">
    <property type="entry name" value="LARGE, MULTIFUNCTIONAL SECRETED PROTEIN"/>
    <property type="match status" value="1"/>
</dbReference>
<dbReference type="RefSeq" id="WP_052515803.1">
    <property type="nucleotide sequence ID" value="NZ_JBKAGJ010000001.1"/>
</dbReference>
<evidence type="ECO:0000313" key="2">
    <source>
        <dbReference type="EMBL" id="KGE88782.1"/>
    </source>
</evidence>
<dbReference type="Proteomes" id="UP000029736">
    <property type="component" value="Unassembled WGS sequence"/>
</dbReference>
<dbReference type="Gene3D" id="2.120.10.30">
    <property type="entry name" value="TolB, C-terminal domain"/>
    <property type="match status" value="1"/>
</dbReference>
<reference evidence="2 3" key="1">
    <citation type="journal article" date="2014" name="Int. J. Syst. Evol. Microbiol.">
        <title>Phaeodactylibacter xiamenensis gen. nov., sp. nov., a member of the family Saprospiraceae isolated from the marine alga Phaeodactylum tricornutum.</title>
        <authorList>
            <person name="Chen Z.Jr."/>
            <person name="Lei X."/>
            <person name="Lai Q."/>
            <person name="Li Y."/>
            <person name="Zhang B."/>
            <person name="Zhang J."/>
            <person name="Zhang H."/>
            <person name="Yang L."/>
            <person name="Zheng W."/>
            <person name="Tian Y."/>
            <person name="Yu Z."/>
            <person name="Xu H.Jr."/>
            <person name="Zheng T."/>
        </authorList>
    </citation>
    <scope>NUCLEOTIDE SEQUENCE [LARGE SCALE GENOMIC DNA]</scope>
    <source>
        <strain evidence="2 3">KD52</strain>
    </source>
</reference>
<dbReference type="InterPro" id="IPR011041">
    <property type="entry name" value="Quinoprot_gluc/sorb_DH_b-prop"/>
</dbReference>
<dbReference type="InterPro" id="IPR011042">
    <property type="entry name" value="6-blade_b-propeller_TolB-like"/>
</dbReference>
<dbReference type="InterPro" id="IPR055557">
    <property type="entry name" value="DUF7133"/>
</dbReference>
<dbReference type="AlphaFoldDB" id="A0A098SCL5"/>
<feature type="domain" description="DUF7133" evidence="1">
    <location>
        <begin position="35"/>
        <end position="368"/>
    </location>
</feature>
<dbReference type="STRING" id="1524460.IX84_06455"/>
<evidence type="ECO:0000259" key="1">
    <source>
        <dbReference type="Pfam" id="PF23500"/>
    </source>
</evidence>
<comment type="caution">
    <text evidence="2">The sequence shown here is derived from an EMBL/GenBank/DDBJ whole genome shotgun (WGS) entry which is preliminary data.</text>
</comment>
<organism evidence="2 3">
    <name type="scientific">Phaeodactylibacter xiamenensis</name>
    <dbReference type="NCBI Taxonomy" id="1524460"/>
    <lineage>
        <taxon>Bacteria</taxon>
        <taxon>Pseudomonadati</taxon>
        <taxon>Bacteroidota</taxon>
        <taxon>Saprospiria</taxon>
        <taxon>Saprospirales</taxon>
        <taxon>Haliscomenobacteraceae</taxon>
        <taxon>Phaeodactylibacter</taxon>
    </lineage>
</organism>
<keyword evidence="3" id="KW-1185">Reference proteome</keyword>
<evidence type="ECO:0000313" key="3">
    <source>
        <dbReference type="Proteomes" id="UP000029736"/>
    </source>
</evidence>
<accession>A0A098SCL5</accession>
<dbReference type="OrthoDB" id="9811395at2"/>
<dbReference type="EMBL" id="JPOS01000016">
    <property type="protein sequence ID" value="KGE88782.1"/>
    <property type="molecule type" value="Genomic_DNA"/>
</dbReference>
<dbReference type="PROSITE" id="PS51257">
    <property type="entry name" value="PROKAR_LIPOPROTEIN"/>
    <property type="match status" value="1"/>
</dbReference>
<proteinExistence type="predicted"/>
<dbReference type="SUPFAM" id="SSF50952">
    <property type="entry name" value="Soluble quinoprotein glucose dehydrogenase"/>
    <property type="match status" value="1"/>
</dbReference>
<protein>
    <submittedName>
        <fullName evidence="2">Sorbosone dehydrogenase</fullName>
    </submittedName>
</protein>
<name>A0A098SCL5_9BACT</name>
<dbReference type="PANTHER" id="PTHR33546">
    <property type="entry name" value="LARGE, MULTIFUNCTIONAL SECRETED PROTEIN-RELATED"/>
    <property type="match status" value="1"/>
</dbReference>
<sequence length="378" mass="41998">MRLLPIFVLIPLLAFSCGKINPPGPKLFKSSKLPVDKIQLPEGFEIEVYAEGVKNARSMDLSPDGTLFVGTRGEGKVYALKDTNGDGRPNQQYVLAAGLKMPNGVAFRDGDLYVAEVSRILRFPDIESRLDNPGEPEVVYDGYPTETHHGWKYIAFGPDGKLYVPVGAPCNICKSEKPVFASITRLNPDGTGMEVVQEGIRNTVGFTWHPETGELWFTDNGRDWMGDDQPYCELNRAPEDGLHFGYPYCHQGDLPDPEFGDTAPCSDFTPPAAKLGPHVAPLGLEFYTSKQFPEPYQGQIFVAEHGSWNRSEKIGYRVMMATLDGNEVVSYKPFAEGWLDKGEVWGRPVDIELLPDGSMLVSDDFADAIYRIYYNPKS</sequence>
<gene>
    <name evidence="2" type="ORF">IX84_06455</name>
</gene>
<dbReference type="Pfam" id="PF23500">
    <property type="entry name" value="DUF7133"/>
    <property type="match status" value="1"/>
</dbReference>